<dbReference type="WBParaSite" id="PSU_v2.g8269.t1">
    <property type="protein sequence ID" value="PSU_v2.g8269.t1"/>
    <property type="gene ID" value="PSU_v2.g8269"/>
</dbReference>
<evidence type="ECO:0000313" key="2">
    <source>
        <dbReference type="WBParaSite" id="PSU_v2.g8269.t1"/>
    </source>
</evidence>
<name>A0A914Z6G1_9BILA</name>
<sequence>MYYIAKNPSTPKVYKKLIQSCKYFSEKMPILVVTNMYGNTTICSNEYCFRDDNKKCCVNIDLNKLSSKIWITNKLILDEENISTFASLIIPKLFRWNIIELNVITMDIMFNDFRICAPFLTDILFWGCRIINDDGNVVMLDKILEIIPHIKNFDFRFKYDFSMINATTMKNMCKLKNLQSISLFDIPEIFNVDDLSTFIKGHPDTEILFSFKQNISESYRVQLDSLIDTVIKFEASHCVIKYYGQNQERYKIMNKNVRH</sequence>
<accession>A0A914Z6G1</accession>
<protein>
    <submittedName>
        <fullName evidence="2">Uncharacterized protein</fullName>
    </submittedName>
</protein>
<organism evidence="1 2">
    <name type="scientific">Panagrolaimus superbus</name>
    <dbReference type="NCBI Taxonomy" id="310955"/>
    <lineage>
        <taxon>Eukaryota</taxon>
        <taxon>Metazoa</taxon>
        <taxon>Ecdysozoa</taxon>
        <taxon>Nematoda</taxon>
        <taxon>Chromadorea</taxon>
        <taxon>Rhabditida</taxon>
        <taxon>Tylenchina</taxon>
        <taxon>Panagrolaimomorpha</taxon>
        <taxon>Panagrolaimoidea</taxon>
        <taxon>Panagrolaimidae</taxon>
        <taxon>Panagrolaimus</taxon>
    </lineage>
</organism>
<proteinExistence type="predicted"/>
<keyword evidence="1" id="KW-1185">Reference proteome</keyword>
<dbReference type="Proteomes" id="UP000887577">
    <property type="component" value="Unplaced"/>
</dbReference>
<reference evidence="2" key="1">
    <citation type="submission" date="2022-11" db="UniProtKB">
        <authorList>
            <consortium name="WormBaseParasite"/>
        </authorList>
    </citation>
    <scope>IDENTIFICATION</scope>
</reference>
<dbReference type="AlphaFoldDB" id="A0A914Z6G1"/>
<evidence type="ECO:0000313" key="1">
    <source>
        <dbReference type="Proteomes" id="UP000887577"/>
    </source>
</evidence>